<dbReference type="InterPro" id="IPR036400">
    <property type="entry name" value="Cyt_B5-like_heme/steroid_sf"/>
</dbReference>
<evidence type="ECO:0000256" key="13">
    <source>
        <dbReference type="ARBA" id="ARBA00039806"/>
    </source>
</evidence>
<keyword evidence="8" id="KW-0249">Electron transport</keyword>
<dbReference type="GO" id="GO:0020037">
    <property type="term" value="F:heme binding"/>
    <property type="evidence" value="ECO:0007669"/>
    <property type="project" value="TreeGrafter"/>
</dbReference>
<dbReference type="InterPro" id="IPR050668">
    <property type="entry name" value="Cytochrome_b5"/>
</dbReference>
<keyword evidence="4" id="KW-0812">Transmembrane</keyword>
<evidence type="ECO:0000256" key="9">
    <source>
        <dbReference type="ARBA" id="ARBA00023004"/>
    </source>
</evidence>
<dbReference type="PANTHER" id="PTHR19359:SF150">
    <property type="entry name" value="CYTOCHROME B5"/>
    <property type="match status" value="1"/>
</dbReference>
<proteinExistence type="inferred from homology"/>
<evidence type="ECO:0000256" key="12">
    <source>
        <dbReference type="ARBA" id="ARBA00038168"/>
    </source>
</evidence>
<keyword evidence="7" id="KW-0492">Microsome</keyword>
<evidence type="ECO:0000256" key="1">
    <source>
        <dbReference type="ARBA" id="ARBA00004131"/>
    </source>
</evidence>
<keyword evidence="3" id="KW-0349">Heme</keyword>
<evidence type="ECO:0000313" key="15">
    <source>
        <dbReference type="EMBL" id="KAK5643616.1"/>
    </source>
</evidence>
<sequence length="119" mass="13300">MTDIVYYRTEEILKNDGKSAEKTWIIFKNCVYDVTDFLAKDEHPGGIDLILEYGGKCATKAFNDVGHSEDAKNMLAKYKIGEVAQEDRKIGIAKDKASDGEVNKLTRSCLSRITCGFLN</sequence>
<dbReference type="EMBL" id="JAVRBK010000005">
    <property type="protein sequence ID" value="KAK5643616.1"/>
    <property type="molecule type" value="Genomic_DNA"/>
</dbReference>
<dbReference type="GO" id="GO:0046872">
    <property type="term" value="F:metal ion binding"/>
    <property type="evidence" value="ECO:0007669"/>
    <property type="project" value="UniProtKB-KW"/>
</dbReference>
<keyword evidence="16" id="KW-1185">Reference proteome</keyword>
<evidence type="ECO:0000256" key="4">
    <source>
        <dbReference type="ARBA" id="ARBA00022692"/>
    </source>
</evidence>
<name>A0AAN7VDN1_9COLE</name>
<dbReference type="SUPFAM" id="SSF55856">
    <property type="entry name" value="Cytochrome b5-like heme/steroid binding domain"/>
    <property type="match status" value="1"/>
</dbReference>
<organism evidence="15 16">
    <name type="scientific">Pyrocoelia pectoralis</name>
    <dbReference type="NCBI Taxonomy" id="417401"/>
    <lineage>
        <taxon>Eukaryota</taxon>
        <taxon>Metazoa</taxon>
        <taxon>Ecdysozoa</taxon>
        <taxon>Arthropoda</taxon>
        <taxon>Hexapoda</taxon>
        <taxon>Insecta</taxon>
        <taxon>Pterygota</taxon>
        <taxon>Neoptera</taxon>
        <taxon>Endopterygota</taxon>
        <taxon>Coleoptera</taxon>
        <taxon>Polyphaga</taxon>
        <taxon>Elateriformia</taxon>
        <taxon>Elateroidea</taxon>
        <taxon>Lampyridae</taxon>
        <taxon>Lampyrinae</taxon>
        <taxon>Pyrocoelia</taxon>
    </lineage>
</organism>
<feature type="domain" description="Cytochrome b5 heme-binding" evidence="14">
    <location>
        <begin position="4"/>
        <end position="84"/>
    </location>
</feature>
<gene>
    <name evidence="15" type="ORF">RI129_007461</name>
</gene>
<evidence type="ECO:0000256" key="2">
    <source>
        <dbReference type="ARBA" id="ARBA00022448"/>
    </source>
</evidence>
<keyword evidence="10" id="KW-0472">Membrane</keyword>
<dbReference type="GO" id="GO:0005789">
    <property type="term" value="C:endoplasmic reticulum membrane"/>
    <property type="evidence" value="ECO:0007669"/>
    <property type="project" value="UniProtKB-SubCell"/>
</dbReference>
<comment type="caution">
    <text evidence="15">The sequence shown here is derived from an EMBL/GenBank/DDBJ whole genome shotgun (WGS) entry which is preliminary data.</text>
</comment>
<accession>A0AAN7VDN1</accession>
<evidence type="ECO:0000256" key="6">
    <source>
        <dbReference type="ARBA" id="ARBA00022824"/>
    </source>
</evidence>
<dbReference type="Gene3D" id="3.10.120.10">
    <property type="entry name" value="Cytochrome b5-like heme/steroid binding domain"/>
    <property type="match status" value="1"/>
</dbReference>
<dbReference type="AlphaFoldDB" id="A0AAN7VDN1"/>
<dbReference type="Proteomes" id="UP001329430">
    <property type="component" value="Chromosome 5"/>
</dbReference>
<evidence type="ECO:0000256" key="7">
    <source>
        <dbReference type="ARBA" id="ARBA00022848"/>
    </source>
</evidence>
<evidence type="ECO:0000313" key="16">
    <source>
        <dbReference type="Proteomes" id="UP001329430"/>
    </source>
</evidence>
<dbReference type="SMART" id="SM01117">
    <property type="entry name" value="Cyt-b5"/>
    <property type="match status" value="1"/>
</dbReference>
<dbReference type="Pfam" id="PF00173">
    <property type="entry name" value="Cyt-b5"/>
    <property type="match status" value="1"/>
</dbReference>
<protein>
    <recommendedName>
        <fullName evidence="13">Cytochrome b5</fullName>
    </recommendedName>
</protein>
<evidence type="ECO:0000256" key="8">
    <source>
        <dbReference type="ARBA" id="ARBA00022982"/>
    </source>
</evidence>
<comment type="similarity">
    <text evidence="12">Belongs to the cytochrome b5 family.</text>
</comment>
<evidence type="ECO:0000256" key="10">
    <source>
        <dbReference type="ARBA" id="ARBA00023136"/>
    </source>
</evidence>
<dbReference type="PANTHER" id="PTHR19359">
    <property type="entry name" value="CYTOCHROME B5"/>
    <property type="match status" value="1"/>
</dbReference>
<reference evidence="15 16" key="1">
    <citation type="journal article" date="2024" name="Insects">
        <title>An Improved Chromosome-Level Genome Assembly of the Firefly Pyrocoelia pectoralis.</title>
        <authorList>
            <person name="Fu X."/>
            <person name="Meyer-Rochow V.B."/>
            <person name="Ballantyne L."/>
            <person name="Zhu X."/>
        </authorList>
    </citation>
    <scope>NUCLEOTIDE SEQUENCE [LARGE SCALE GENOMIC DNA]</scope>
    <source>
        <strain evidence="15">XCY_ONT2</strain>
    </source>
</reference>
<keyword evidence="2" id="KW-0813">Transport</keyword>
<dbReference type="InterPro" id="IPR001199">
    <property type="entry name" value="Cyt_B5-like_heme/steroid-bd"/>
</dbReference>
<keyword evidence="6" id="KW-0256">Endoplasmic reticulum</keyword>
<dbReference type="PROSITE" id="PS50255">
    <property type="entry name" value="CYTOCHROME_B5_2"/>
    <property type="match status" value="1"/>
</dbReference>
<comment type="subcellular location">
    <subcellularLocation>
        <location evidence="1">Endoplasmic reticulum membrane</location>
        <topology evidence="1">Single-pass membrane protein</topology>
        <orientation evidence="1">Cytoplasmic side</orientation>
    </subcellularLocation>
    <subcellularLocation>
        <location evidence="11">Microsome membrane</location>
        <topology evidence="11">Single-pass membrane protein</topology>
        <orientation evidence="11">Cytoplasmic side</orientation>
    </subcellularLocation>
</comment>
<keyword evidence="5" id="KW-0479">Metal-binding</keyword>
<evidence type="ECO:0000256" key="11">
    <source>
        <dbReference type="ARBA" id="ARBA00037877"/>
    </source>
</evidence>
<keyword evidence="9" id="KW-0408">Iron</keyword>
<evidence type="ECO:0000256" key="5">
    <source>
        <dbReference type="ARBA" id="ARBA00022723"/>
    </source>
</evidence>
<evidence type="ECO:0000259" key="14">
    <source>
        <dbReference type="PROSITE" id="PS50255"/>
    </source>
</evidence>
<evidence type="ECO:0000256" key="3">
    <source>
        <dbReference type="ARBA" id="ARBA00022617"/>
    </source>
</evidence>